<proteinExistence type="evidence at transcript level"/>
<sequence>MPLKRPARCQEGSSSSRRAGGRGA</sequence>
<dbReference type="EMBL" id="BT086406">
    <property type="protein sequence ID" value="ACR36759.1"/>
    <property type="molecule type" value="mRNA"/>
</dbReference>
<evidence type="ECO:0000256" key="1">
    <source>
        <dbReference type="SAM" id="MobiDB-lite"/>
    </source>
</evidence>
<accession>C4J3P7</accession>
<organism evidence="2">
    <name type="scientific">Zea mays</name>
    <name type="common">Maize</name>
    <dbReference type="NCBI Taxonomy" id="4577"/>
    <lineage>
        <taxon>Eukaryota</taxon>
        <taxon>Viridiplantae</taxon>
        <taxon>Streptophyta</taxon>
        <taxon>Embryophyta</taxon>
        <taxon>Tracheophyta</taxon>
        <taxon>Spermatophyta</taxon>
        <taxon>Magnoliopsida</taxon>
        <taxon>Liliopsida</taxon>
        <taxon>Poales</taxon>
        <taxon>Poaceae</taxon>
        <taxon>PACMAD clade</taxon>
        <taxon>Panicoideae</taxon>
        <taxon>Andropogonodae</taxon>
        <taxon>Andropogoneae</taxon>
        <taxon>Tripsacinae</taxon>
        <taxon>Zea</taxon>
    </lineage>
</organism>
<evidence type="ECO:0000313" key="2">
    <source>
        <dbReference type="EMBL" id="ACR35797.1"/>
    </source>
</evidence>
<feature type="region of interest" description="Disordered" evidence="1">
    <location>
        <begin position="1"/>
        <end position="24"/>
    </location>
</feature>
<dbReference type="EMBL" id="BT085444">
    <property type="protein sequence ID" value="ACR35797.1"/>
    <property type="molecule type" value="mRNA"/>
</dbReference>
<name>C4J3P7_MAIZE</name>
<reference evidence="2" key="1">
    <citation type="journal article" date="2009" name="PLoS Genet.">
        <title>Sequencing, mapping, and analysis of 27,455 maize full-length cDNAs.</title>
        <authorList>
            <person name="Soderlund C."/>
            <person name="Descour A."/>
            <person name="Kudrna D."/>
            <person name="Bomhoff M."/>
            <person name="Boyd L."/>
            <person name="Currie J."/>
            <person name="Angelova A."/>
            <person name="Collura K."/>
            <person name="Wissotski M."/>
            <person name="Ashley E."/>
            <person name="Morrow D."/>
            <person name="Fernandes J."/>
            <person name="Walbot V."/>
            <person name="Yu Y."/>
        </authorList>
    </citation>
    <scope>NUCLEOTIDE SEQUENCE</scope>
    <source>
        <strain evidence="2">B73</strain>
    </source>
</reference>
<reference evidence="2" key="2">
    <citation type="submission" date="2012-06" db="EMBL/GenBank/DDBJ databases">
        <authorList>
            <person name="Yu Y."/>
            <person name="Currie J."/>
            <person name="Lomeli R."/>
            <person name="Angelova A."/>
            <person name="Collura K."/>
            <person name="Wissotski M."/>
            <person name="Campos D."/>
            <person name="Kudrna D."/>
            <person name="Golser W."/>
            <person name="Ashely E."/>
            <person name="Descour A."/>
            <person name="Fernandes J."/>
            <person name="Soderlund C."/>
            <person name="Walbot V."/>
        </authorList>
    </citation>
    <scope>NUCLEOTIDE SEQUENCE</scope>
    <source>
        <strain evidence="2">B73</strain>
    </source>
</reference>
<protein>
    <submittedName>
        <fullName evidence="2">Uncharacterized protein</fullName>
    </submittedName>
</protein>
<dbReference type="AlphaFoldDB" id="C4J3P7"/>